<feature type="chain" id="PRO_5045713259" description="Ricin B lectin domain-containing protein" evidence="2">
    <location>
        <begin position="18"/>
        <end position="214"/>
    </location>
</feature>
<accession>A0ABR3J8G5</accession>
<keyword evidence="5" id="KW-1185">Reference proteome</keyword>
<proteinExistence type="predicted"/>
<evidence type="ECO:0000313" key="5">
    <source>
        <dbReference type="Proteomes" id="UP001556367"/>
    </source>
</evidence>
<dbReference type="InterPro" id="IPR035992">
    <property type="entry name" value="Ricin_B-like_lectins"/>
</dbReference>
<evidence type="ECO:0000259" key="3">
    <source>
        <dbReference type="SMART" id="SM00458"/>
    </source>
</evidence>
<reference evidence="5" key="1">
    <citation type="submission" date="2024-06" db="EMBL/GenBank/DDBJ databases">
        <title>Multi-omics analyses provide insights into the biosynthesis of the anticancer antibiotic pleurotin in Hohenbuehelia grisea.</title>
        <authorList>
            <person name="Weaver J.A."/>
            <person name="Alberti F."/>
        </authorList>
    </citation>
    <scope>NUCLEOTIDE SEQUENCE [LARGE SCALE GENOMIC DNA]</scope>
    <source>
        <strain evidence="5">T-177</strain>
    </source>
</reference>
<dbReference type="EMBL" id="JASNQZ010000011">
    <property type="protein sequence ID" value="KAL0951944.1"/>
    <property type="molecule type" value="Genomic_DNA"/>
</dbReference>
<dbReference type="SMART" id="SM00458">
    <property type="entry name" value="RICIN"/>
    <property type="match status" value="1"/>
</dbReference>
<dbReference type="PROSITE" id="PS50231">
    <property type="entry name" value="RICIN_B_LECTIN"/>
    <property type="match status" value="1"/>
</dbReference>
<dbReference type="Pfam" id="PF00652">
    <property type="entry name" value="Ricin_B_lectin"/>
    <property type="match status" value="1"/>
</dbReference>
<evidence type="ECO:0000313" key="4">
    <source>
        <dbReference type="EMBL" id="KAL0951944.1"/>
    </source>
</evidence>
<dbReference type="InterPro" id="IPR000772">
    <property type="entry name" value="Ricin_B_lectin"/>
</dbReference>
<feature type="domain" description="Ricin B lectin" evidence="3">
    <location>
        <begin position="71"/>
        <end position="200"/>
    </location>
</feature>
<gene>
    <name evidence="4" type="ORF">HGRIS_008595</name>
</gene>
<sequence length="214" mass="22908">MYMRSFVILVAVSAAAAANIRVRRATSAPAVTSRVISFSTASVVTITSSASSVLPSGTAPLPITSQGPVPVPAPVRIHPAGVNNKCLDVAGNNQANGTPVQVYDCNGSGAQNWIINPGTTQVKLAGTNFCLDAGSTPANGVELKIWQCFDNLAAQTWFYTGDQRIALQNQGMKSTVRVLSESKLNRFRAMRGPSQRQSFPRYPRSNLAVHRQRH</sequence>
<dbReference type="Proteomes" id="UP001556367">
    <property type="component" value="Unassembled WGS sequence"/>
</dbReference>
<feature type="region of interest" description="Disordered" evidence="1">
    <location>
        <begin position="189"/>
        <end position="214"/>
    </location>
</feature>
<dbReference type="SUPFAM" id="SSF50370">
    <property type="entry name" value="Ricin B-like lectins"/>
    <property type="match status" value="1"/>
</dbReference>
<protein>
    <recommendedName>
        <fullName evidence="3">Ricin B lectin domain-containing protein</fullName>
    </recommendedName>
</protein>
<evidence type="ECO:0000256" key="1">
    <source>
        <dbReference type="SAM" id="MobiDB-lite"/>
    </source>
</evidence>
<comment type="caution">
    <text evidence="4">The sequence shown here is derived from an EMBL/GenBank/DDBJ whole genome shotgun (WGS) entry which is preliminary data.</text>
</comment>
<organism evidence="4 5">
    <name type="scientific">Hohenbuehelia grisea</name>
    <dbReference type="NCBI Taxonomy" id="104357"/>
    <lineage>
        <taxon>Eukaryota</taxon>
        <taxon>Fungi</taxon>
        <taxon>Dikarya</taxon>
        <taxon>Basidiomycota</taxon>
        <taxon>Agaricomycotina</taxon>
        <taxon>Agaricomycetes</taxon>
        <taxon>Agaricomycetidae</taxon>
        <taxon>Agaricales</taxon>
        <taxon>Pleurotineae</taxon>
        <taxon>Pleurotaceae</taxon>
        <taxon>Hohenbuehelia</taxon>
    </lineage>
</organism>
<keyword evidence="2" id="KW-0732">Signal</keyword>
<feature type="signal peptide" evidence="2">
    <location>
        <begin position="1"/>
        <end position="17"/>
    </location>
</feature>
<dbReference type="Gene3D" id="2.80.10.50">
    <property type="match status" value="1"/>
</dbReference>
<name>A0ABR3J8G5_9AGAR</name>
<evidence type="ECO:0000256" key="2">
    <source>
        <dbReference type="SAM" id="SignalP"/>
    </source>
</evidence>